<dbReference type="GO" id="GO:0005856">
    <property type="term" value="C:cytoskeleton"/>
    <property type="evidence" value="ECO:0007669"/>
    <property type="project" value="UniProtKB-SubCell"/>
</dbReference>
<evidence type="ECO:0000256" key="4">
    <source>
        <dbReference type="ARBA" id="ARBA00022553"/>
    </source>
</evidence>
<keyword evidence="8" id="KW-0175">Coiled coil</keyword>
<dbReference type="STRING" id="45351.A7RXP1"/>
<evidence type="ECO:0000256" key="7">
    <source>
        <dbReference type="ARBA" id="ARBA00023018"/>
    </source>
</evidence>
<feature type="domain" description="PDZ" evidence="12">
    <location>
        <begin position="73"/>
        <end position="156"/>
    </location>
</feature>
<keyword evidence="3" id="KW-0963">Cytoplasm</keyword>
<keyword evidence="4" id="KW-0597">Phosphoprotein</keyword>
<evidence type="ECO:0000313" key="14">
    <source>
        <dbReference type="Proteomes" id="UP000001593"/>
    </source>
</evidence>
<dbReference type="Pfam" id="PF17817">
    <property type="entry name" value="PDZ_5"/>
    <property type="match status" value="1"/>
</dbReference>
<dbReference type="GO" id="GO:0045202">
    <property type="term" value="C:synapse"/>
    <property type="evidence" value="ECO:0007669"/>
    <property type="project" value="UniProtKB-SubCell"/>
</dbReference>
<evidence type="ECO:0000256" key="3">
    <source>
        <dbReference type="ARBA" id="ARBA00022490"/>
    </source>
</evidence>
<feature type="non-terminal residue" evidence="13">
    <location>
        <position position="156"/>
    </location>
</feature>
<reference evidence="13 14" key="1">
    <citation type="journal article" date="2007" name="Science">
        <title>Sea anemone genome reveals ancestral eumetazoan gene repertoire and genomic organization.</title>
        <authorList>
            <person name="Putnam N.H."/>
            <person name="Srivastava M."/>
            <person name="Hellsten U."/>
            <person name="Dirks B."/>
            <person name="Chapman J."/>
            <person name="Salamov A."/>
            <person name="Terry A."/>
            <person name="Shapiro H."/>
            <person name="Lindquist E."/>
            <person name="Kapitonov V.V."/>
            <person name="Jurka J."/>
            <person name="Genikhovich G."/>
            <person name="Grigoriev I.V."/>
            <person name="Lucas S.M."/>
            <person name="Steele R.E."/>
            <person name="Finnerty J.R."/>
            <person name="Technau U."/>
            <person name="Martindale M.Q."/>
            <person name="Rokhsar D.S."/>
        </authorList>
    </citation>
    <scope>NUCLEOTIDE SEQUENCE [LARGE SCALE GENOMIC DNA]</scope>
    <source>
        <strain evidence="14">CH2 X CH6</strain>
    </source>
</reference>
<dbReference type="Gene3D" id="2.30.42.10">
    <property type="match status" value="1"/>
</dbReference>
<keyword evidence="10" id="KW-0206">Cytoskeleton</keyword>
<keyword evidence="7" id="KW-0770">Synapse</keyword>
<dbReference type="HOGENOM" id="CLU_1691193_0_0_1"/>
<dbReference type="PANTHER" id="PTHR16154">
    <property type="entry name" value="NEURABIN"/>
    <property type="match status" value="1"/>
</dbReference>
<evidence type="ECO:0000256" key="9">
    <source>
        <dbReference type="ARBA" id="ARBA00023203"/>
    </source>
</evidence>
<evidence type="ECO:0000259" key="12">
    <source>
        <dbReference type="PROSITE" id="PS50106"/>
    </source>
</evidence>
<evidence type="ECO:0000256" key="1">
    <source>
        <dbReference type="ARBA" id="ARBA00004245"/>
    </source>
</evidence>
<dbReference type="GO" id="GO:0003779">
    <property type="term" value="F:actin binding"/>
    <property type="evidence" value="ECO:0007669"/>
    <property type="project" value="UniProtKB-KW"/>
</dbReference>
<dbReference type="GO" id="GO:0120025">
    <property type="term" value="C:plasma membrane bounded cell projection"/>
    <property type="evidence" value="ECO:0007669"/>
    <property type="project" value="UniProtKB-ARBA"/>
</dbReference>
<dbReference type="GO" id="GO:0030154">
    <property type="term" value="P:cell differentiation"/>
    <property type="evidence" value="ECO:0007669"/>
    <property type="project" value="UniProtKB-KW"/>
</dbReference>
<keyword evidence="9" id="KW-0009">Actin-binding</keyword>
<keyword evidence="5" id="KW-0221">Differentiation</keyword>
<dbReference type="InterPro" id="IPR036034">
    <property type="entry name" value="PDZ_sf"/>
</dbReference>
<keyword evidence="2" id="KW-0217">Developmental protein</keyword>
<keyword evidence="6" id="KW-0524">Neurogenesis</keyword>
<evidence type="ECO:0000256" key="10">
    <source>
        <dbReference type="ARBA" id="ARBA00023212"/>
    </source>
</evidence>
<evidence type="ECO:0000256" key="6">
    <source>
        <dbReference type="ARBA" id="ARBA00022902"/>
    </source>
</evidence>
<comment type="subcellular location">
    <subcellularLocation>
        <location evidence="1">Cytoplasm</location>
        <location evidence="1">Cytoskeleton</location>
    </subcellularLocation>
    <subcellularLocation>
        <location evidence="11">Synapse</location>
    </subcellularLocation>
</comment>
<dbReference type="GO" id="GO:0007399">
    <property type="term" value="P:nervous system development"/>
    <property type="evidence" value="ECO:0007669"/>
    <property type="project" value="UniProtKB-KW"/>
</dbReference>
<evidence type="ECO:0000256" key="5">
    <source>
        <dbReference type="ARBA" id="ARBA00022782"/>
    </source>
</evidence>
<proteinExistence type="predicted"/>
<evidence type="ECO:0000256" key="2">
    <source>
        <dbReference type="ARBA" id="ARBA00022473"/>
    </source>
</evidence>
<dbReference type="EMBL" id="DS469550">
    <property type="protein sequence ID" value="EDO43878.1"/>
    <property type="molecule type" value="Genomic_DNA"/>
</dbReference>
<dbReference type="InParanoid" id="A7RXP1"/>
<dbReference type="InterPro" id="IPR043446">
    <property type="entry name" value="Neurabin-like"/>
</dbReference>
<evidence type="ECO:0000256" key="8">
    <source>
        <dbReference type="ARBA" id="ARBA00023054"/>
    </source>
</evidence>
<organism evidence="13 14">
    <name type="scientific">Nematostella vectensis</name>
    <name type="common">Starlet sea anemone</name>
    <dbReference type="NCBI Taxonomy" id="45351"/>
    <lineage>
        <taxon>Eukaryota</taxon>
        <taxon>Metazoa</taxon>
        <taxon>Cnidaria</taxon>
        <taxon>Anthozoa</taxon>
        <taxon>Hexacorallia</taxon>
        <taxon>Actiniaria</taxon>
        <taxon>Edwardsiidae</taxon>
        <taxon>Nematostella</taxon>
    </lineage>
</organism>
<sequence length="156" mass="17003">VFHTYSAEEYDRGNEEIDPVTASAEWELEKRVEKMDVFSVDLEKGIFLYFGVLTEILAKCVPISYMYICKTDLTSVIADEKGLGLSIIGLGVGTDTGVEKLGIFVKSLTEGGAAEKDGRIQVNDQIIEVDGVSLVGVTQMFAAVTLKHTSGTVRYV</sequence>
<dbReference type="SMART" id="SM00228">
    <property type="entry name" value="PDZ"/>
    <property type="match status" value="1"/>
</dbReference>
<protein>
    <recommendedName>
        <fullName evidence="12">PDZ domain-containing protein</fullName>
    </recommendedName>
</protein>
<dbReference type="eggNOG" id="KOG1945">
    <property type="taxonomic scope" value="Eukaryota"/>
</dbReference>
<dbReference type="PhylomeDB" id="A7RXP1"/>
<dbReference type="Proteomes" id="UP000001593">
    <property type="component" value="Unassembled WGS sequence"/>
</dbReference>
<dbReference type="SUPFAM" id="SSF50156">
    <property type="entry name" value="PDZ domain-like"/>
    <property type="match status" value="1"/>
</dbReference>
<evidence type="ECO:0000313" key="13">
    <source>
        <dbReference type="EMBL" id="EDO43878.1"/>
    </source>
</evidence>
<dbReference type="AlphaFoldDB" id="A7RXP1"/>
<dbReference type="InterPro" id="IPR040645">
    <property type="entry name" value="Neurabin-1/2_PDZ"/>
</dbReference>
<dbReference type="InterPro" id="IPR001478">
    <property type="entry name" value="PDZ"/>
</dbReference>
<feature type="non-terminal residue" evidence="13">
    <location>
        <position position="1"/>
    </location>
</feature>
<evidence type="ECO:0000256" key="11">
    <source>
        <dbReference type="ARBA" id="ARBA00034103"/>
    </source>
</evidence>
<dbReference type="Pfam" id="PF00595">
    <property type="entry name" value="PDZ"/>
    <property type="match status" value="1"/>
</dbReference>
<gene>
    <name evidence="13" type="ORF">NEMVEDRAFT_v1g26812</name>
</gene>
<dbReference type="PANTHER" id="PTHR16154:SF6">
    <property type="entry name" value="SPINOPHILIN, ISOFORM J"/>
    <property type="match status" value="1"/>
</dbReference>
<accession>A7RXP1</accession>
<name>A7RXP1_NEMVE</name>
<dbReference type="PROSITE" id="PS50106">
    <property type="entry name" value="PDZ"/>
    <property type="match status" value="1"/>
</dbReference>
<dbReference type="FunFam" id="2.30.42.10:FF:000010">
    <property type="entry name" value="Neurabin-1 isoform 1"/>
    <property type="match status" value="1"/>
</dbReference>
<keyword evidence="14" id="KW-1185">Reference proteome</keyword>